<gene>
    <name evidence="1" type="ordered locus">glr3820</name>
</gene>
<sequence length="206" mass="22455">MTASVLVLATNYDCGSYSTSTWAATLQADLIGLGHICLLLDATALCRGGLSLQDAVECVDYVVYCGHGLQDEWTALPALGNRPSIPLVDSSSVNILSGRKVYACCCWSVTGLGAAYANRFSHGEYIGYDRPFGFEKDNESEFRNVVIDSVAAFVQGDPAAKVVNDLAYEWDRLSNAFSQGKLKYRRNAIQAAYVANNNKQRIRHVP</sequence>
<dbReference type="EMBL" id="BA000045">
    <property type="protein sequence ID" value="BAC91761.1"/>
    <property type="molecule type" value="Genomic_DNA"/>
</dbReference>
<accession>Q7NEQ8</accession>
<evidence type="ECO:0000313" key="1">
    <source>
        <dbReference type="EMBL" id="BAC91761.1"/>
    </source>
</evidence>
<dbReference type="STRING" id="251221.gene:10761337"/>
<evidence type="ECO:0000313" key="2">
    <source>
        <dbReference type="Proteomes" id="UP000000557"/>
    </source>
</evidence>
<keyword evidence="2" id="KW-1185">Reference proteome</keyword>
<reference evidence="1 2" key="2">
    <citation type="journal article" date="2003" name="DNA Res.">
        <title>Complete genome structure of Gloeobacter violaceus PCC 7421, a cyanobacterium that lacks thylakoids (supplement).</title>
        <authorList>
            <person name="Nakamura Y."/>
            <person name="Kaneko T."/>
            <person name="Sato S."/>
            <person name="Mimuro M."/>
            <person name="Miyashita H."/>
            <person name="Tsuchiya T."/>
            <person name="Sasamoto S."/>
            <person name="Watanabe A."/>
            <person name="Kawashima K."/>
            <person name="Kishida Y."/>
            <person name="Kiyokawa C."/>
            <person name="Kohara M."/>
            <person name="Matsumoto M."/>
            <person name="Matsuno A."/>
            <person name="Nakazaki N."/>
            <person name="Shimpo S."/>
            <person name="Takeuchi C."/>
            <person name="Yamada M."/>
            <person name="Tabata S."/>
        </authorList>
    </citation>
    <scope>NUCLEOTIDE SEQUENCE [LARGE SCALE GENOMIC DNA]</scope>
    <source>
        <strain evidence="2">ATCC 29082 / PCC 7421</strain>
    </source>
</reference>
<dbReference type="Proteomes" id="UP000000557">
    <property type="component" value="Chromosome"/>
</dbReference>
<dbReference type="InParanoid" id="Q7NEQ8"/>
<dbReference type="EnsemblBacteria" id="BAC91761">
    <property type="protein sequence ID" value="BAC91761"/>
    <property type="gene ID" value="BAC91761"/>
</dbReference>
<dbReference type="KEGG" id="gvi:glr3820"/>
<dbReference type="AlphaFoldDB" id="Q7NEQ8"/>
<name>Q7NEQ8_GLOVI</name>
<protein>
    <submittedName>
        <fullName evidence="1">Glr3820 protein</fullName>
    </submittedName>
</protein>
<organism evidence="1 2">
    <name type="scientific">Gloeobacter violaceus (strain ATCC 29082 / PCC 7421)</name>
    <dbReference type="NCBI Taxonomy" id="251221"/>
    <lineage>
        <taxon>Bacteria</taxon>
        <taxon>Bacillati</taxon>
        <taxon>Cyanobacteriota</taxon>
        <taxon>Cyanophyceae</taxon>
        <taxon>Gloeobacterales</taxon>
        <taxon>Gloeobacteraceae</taxon>
        <taxon>Gloeobacter</taxon>
    </lineage>
</organism>
<dbReference type="HOGENOM" id="CLU_1330366_0_0_3"/>
<reference evidence="1 2" key="1">
    <citation type="journal article" date="2003" name="DNA Res.">
        <title>Complete genome structure of Gloeobacter violaceus PCC 7421, a cyanobacterium that lacks thylakoids.</title>
        <authorList>
            <person name="Nakamura Y."/>
            <person name="Kaneko T."/>
            <person name="Sato S."/>
            <person name="Mimuro M."/>
            <person name="Miyashita H."/>
            <person name="Tsuchiya T."/>
            <person name="Sasamoto S."/>
            <person name="Watanabe A."/>
            <person name="Kawashima K."/>
            <person name="Kishida Y."/>
            <person name="Kiyokawa C."/>
            <person name="Kohara M."/>
            <person name="Matsumoto M."/>
            <person name="Matsuno A."/>
            <person name="Nakazaki N."/>
            <person name="Shimpo S."/>
            <person name="Takeuchi C."/>
            <person name="Yamada M."/>
            <person name="Tabata S."/>
        </authorList>
    </citation>
    <scope>NUCLEOTIDE SEQUENCE [LARGE SCALE GENOMIC DNA]</scope>
    <source>
        <strain evidence="2">ATCC 29082 / PCC 7421</strain>
    </source>
</reference>
<proteinExistence type="predicted"/>